<keyword evidence="3" id="KW-1185">Reference proteome</keyword>
<evidence type="ECO:0000313" key="2">
    <source>
        <dbReference type="EMBL" id="QZD94465.1"/>
    </source>
</evidence>
<gene>
    <name evidence="2" type="ORF">K3136_10205</name>
</gene>
<feature type="transmembrane region" description="Helical" evidence="1">
    <location>
        <begin position="12"/>
        <end position="35"/>
    </location>
</feature>
<accession>A0ABX8ZZQ0</accession>
<feature type="transmembrane region" description="Helical" evidence="1">
    <location>
        <begin position="206"/>
        <end position="233"/>
    </location>
</feature>
<feature type="transmembrane region" description="Helical" evidence="1">
    <location>
        <begin position="136"/>
        <end position="155"/>
    </location>
</feature>
<evidence type="ECO:0000256" key="1">
    <source>
        <dbReference type="SAM" id="Phobius"/>
    </source>
</evidence>
<feature type="transmembrane region" description="Helical" evidence="1">
    <location>
        <begin position="66"/>
        <end position="84"/>
    </location>
</feature>
<protein>
    <submittedName>
        <fullName evidence="2">Uncharacterized protein</fullName>
    </submittedName>
</protein>
<dbReference type="EMBL" id="CP081294">
    <property type="protein sequence ID" value="QZD94465.1"/>
    <property type="molecule type" value="Genomic_DNA"/>
</dbReference>
<feature type="transmembrane region" description="Helical" evidence="1">
    <location>
        <begin position="105"/>
        <end position="124"/>
    </location>
</feature>
<evidence type="ECO:0000313" key="3">
    <source>
        <dbReference type="Proteomes" id="UP000824321"/>
    </source>
</evidence>
<reference evidence="2 3" key="1">
    <citation type="submission" date="2021-08" db="EMBL/GenBank/DDBJ databases">
        <title>Comparative Genomics Analysis of the Genus Qipengyuania Reveals Extensive Genetic Diversity and Metabolic Versatility, Including the Description of Fifteen Novel Species.</title>
        <authorList>
            <person name="Liu Y."/>
        </authorList>
    </citation>
    <scope>NUCLEOTIDE SEQUENCE [LARGE SCALE GENOMIC DNA]</scope>
    <source>
        <strain evidence="2 3">1NDH1</strain>
    </source>
</reference>
<dbReference type="Proteomes" id="UP000824321">
    <property type="component" value="Chromosome"/>
</dbReference>
<keyword evidence="1" id="KW-0472">Membrane</keyword>
<organism evidence="2 3">
    <name type="scientific">Qipengyuania gelatinilytica</name>
    <dbReference type="NCBI Taxonomy" id="2867231"/>
    <lineage>
        <taxon>Bacteria</taxon>
        <taxon>Pseudomonadati</taxon>
        <taxon>Pseudomonadota</taxon>
        <taxon>Alphaproteobacteria</taxon>
        <taxon>Sphingomonadales</taxon>
        <taxon>Erythrobacteraceae</taxon>
        <taxon>Qipengyuania</taxon>
    </lineage>
</organism>
<proteinExistence type="predicted"/>
<name>A0ABX8ZZQ0_9SPHN</name>
<keyword evidence="1" id="KW-1133">Transmembrane helix</keyword>
<keyword evidence="1" id="KW-0812">Transmembrane</keyword>
<dbReference type="RefSeq" id="WP_221430210.1">
    <property type="nucleotide sequence ID" value="NZ_CP081294.1"/>
</dbReference>
<feature type="transmembrane region" description="Helical" evidence="1">
    <location>
        <begin position="167"/>
        <end position="186"/>
    </location>
</feature>
<sequence>MKDILARLINGLKVTFLGGISLLWLAPIIPLISIVPEFAQHVAEIQLGMFDSKEAFSAKAMSEERWFFAYFKIAGLLIAILAAARFLGGAGKRWWDPRTVDWKRFLFALALNIAAGVIGFLIAGSVESGVPDVVNMAFQIATLPLLIYLVGPLYGDKSMTLKRAYTVGWFSAAMAGFFSLAAWLPAQPLHEYNHTLAMGQGDLVVWALMIWDSVLVGLMACWLGAGLAAGYWLGRPPEPGTLSEKA</sequence>